<gene>
    <name evidence="9" type="primary">chiB</name>
    <name evidence="9" type="ORF">Spa11_03920</name>
</gene>
<comment type="similarity">
    <text evidence="6">Belongs to the glycosyl hydrolase 18 family.</text>
</comment>
<evidence type="ECO:0000259" key="8">
    <source>
        <dbReference type="PROSITE" id="PS51910"/>
    </source>
</evidence>
<dbReference type="InterPro" id="IPR001223">
    <property type="entry name" value="Glyco_hydro18_cat"/>
</dbReference>
<dbReference type="InterPro" id="IPR011583">
    <property type="entry name" value="Chitinase_II/V-like_cat"/>
</dbReference>
<evidence type="ECO:0000256" key="2">
    <source>
        <dbReference type="ARBA" id="ARBA00012729"/>
    </source>
</evidence>
<evidence type="ECO:0000313" key="9">
    <source>
        <dbReference type="EMBL" id="QDV72220.1"/>
    </source>
</evidence>
<dbReference type="EMBL" id="CP036349">
    <property type="protein sequence ID" value="QDV72220.1"/>
    <property type="molecule type" value="Genomic_DNA"/>
</dbReference>
<dbReference type="InterPro" id="IPR017853">
    <property type="entry name" value="GH"/>
</dbReference>
<dbReference type="PANTHER" id="PTHR11177">
    <property type="entry name" value="CHITINASE"/>
    <property type="match status" value="1"/>
</dbReference>
<reference evidence="9 10" key="1">
    <citation type="submission" date="2019-02" db="EMBL/GenBank/DDBJ databases">
        <title>Deep-cultivation of Planctomycetes and their phenomic and genomic characterization uncovers novel biology.</title>
        <authorList>
            <person name="Wiegand S."/>
            <person name="Jogler M."/>
            <person name="Boedeker C."/>
            <person name="Pinto D."/>
            <person name="Vollmers J."/>
            <person name="Rivas-Marin E."/>
            <person name="Kohn T."/>
            <person name="Peeters S.H."/>
            <person name="Heuer A."/>
            <person name="Rast P."/>
            <person name="Oberbeckmann S."/>
            <person name="Bunk B."/>
            <person name="Jeske O."/>
            <person name="Meyerdierks A."/>
            <person name="Storesund J.E."/>
            <person name="Kallscheuer N."/>
            <person name="Luecker S."/>
            <person name="Lage O.M."/>
            <person name="Pohl T."/>
            <person name="Merkel B.J."/>
            <person name="Hornburger P."/>
            <person name="Mueller R.-W."/>
            <person name="Bruemmer F."/>
            <person name="Labrenz M."/>
            <person name="Spormann A.M."/>
            <person name="Op den Camp H."/>
            <person name="Overmann J."/>
            <person name="Amann R."/>
            <person name="Jetten M.S.M."/>
            <person name="Mascher T."/>
            <person name="Medema M.H."/>
            <person name="Devos D.P."/>
            <person name="Kaster A.-K."/>
            <person name="Ovreas L."/>
            <person name="Rohde M."/>
            <person name="Galperin M.Y."/>
            <person name="Jogler C."/>
        </authorList>
    </citation>
    <scope>NUCLEOTIDE SEQUENCE [LARGE SCALE GENOMIC DNA]</scope>
    <source>
        <strain evidence="9 10">Spa11</strain>
    </source>
</reference>
<keyword evidence="4 5" id="KW-0326">Glycosidase</keyword>
<dbReference type="InterPro" id="IPR001579">
    <property type="entry name" value="Glyco_hydro_18_chit_AS"/>
</dbReference>
<evidence type="ECO:0000256" key="3">
    <source>
        <dbReference type="ARBA" id="ARBA00022801"/>
    </source>
</evidence>
<feature type="region of interest" description="Disordered" evidence="7">
    <location>
        <begin position="317"/>
        <end position="339"/>
    </location>
</feature>
<name>A0A518K377_9BACT</name>
<dbReference type="KEGG" id="bmei:Spa11_03920"/>
<proteinExistence type="inferred from homology"/>
<keyword evidence="3 5" id="KW-0378">Hydrolase</keyword>
<comment type="catalytic activity">
    <reaction evidence="1">
        <text>Random endo-hydrolysis of N-acetyl-beta-D-glucosaminide (1-&gt;4)-beta-linkages in chitin and chitodextrins.</text>
        <dbReference type="EC" id="3.2.1.14"/>
    </reaction>
</comment>
<dbReference type="Proteomes" id="UP000316426">
    <property type="component" value="Chromosome"/>
</dbReference>
<dbReference type="AlphaFoldDB" id="A0A518K377"/>
<dbReference type="GO" id="GO:0008061">
    <property type="term" value="F:chitin binding"/>
    <property type="evidence" value="ECO:0007669"/>
    <property type="project" value="InterPro"/>
</dbReference>
<dbReference type="SUPFAM" id="SSF51445">
    <property type="entry name" value="(Trans)glycosidases"/>
    <property type="match status" value="1"/>
</dbReference>
<dbReference type="Gene3D" id="3.20.20.80">
    <property type="entry name" value="Glycosidases"/>
    <property type="match status" value="2"/>
</dbReference>
<sequence length="403" mass="44677">MVSRPAQSFNSFNVVISLMTSFVRTLALFLALSALPAAAERVMVGYFATFGNLAVEQIPWDGLTHLSHCYLSLDAGGKVLATDAVPNGALTAEGRKNGVPVLVVVGGGNSVAGLEKATAAESSTKQLAADIVKVVADGKYDGVDLNWEFPRDAATSEGHARLLAELRRQLNAEAKRMQRKSPYLMTTSVSASPDFGQWIDAKRIVPLVDWLGVMAYDMADPWSLHAAHHAPLFPSSLDPEREKRSVATATRYWERQRGVPKDKLVVGVPFYGRSMPVAKPFEQLDPEQRRRHQVMAFSAVRKLVDEGWRAEWDNESRAPWLSSPEPPNEPNAESDAPLRTVDENVYDGPVLISYDDRNSVHGKAVWANEQGYRGMYFWAIHQDRMPDGRHWLIDAANNAWPKE</sequence>
<keyword evidence="10" id="KW-1185">Reference proteome</keyword>
<dbReference type="PROSITE" id="PS51910">
    <property type="entry name" value="GH18_2"/>
    <property type="match status" value="1"/>
</dbReference>
<protein>
    <recommendedName>
        <fullName evidence="2">chitinase</fullName>
        <ecNumber evidence="2">3.2.1.14</ecNumber>
    </recommendedName>
</protein>
<evidence type="ECO:0000256" key="7">
    <source>
        <dbReference type="SAM" id="MobiDB-lite"/>
    </source>
</evidence>
<dbReference type="PROSITE" id="PS01095">
    <property type="entry name" value="GH18_1"/>
    <property type="match status" value="1"/>
</dbReference>
<dbReference type="GO" id="GO:0005975">
    <property type="term" value="P:carbohydrate metabolic process"/>
    <property type="evidence" value="ECO:0007669"/>
    <property type="project" value="InterPro"/>
</dbReference>
<evidence type="ECO:0000313" key="10">
    <source>
        <dbReference type="Proteomes" id="UP000316426"/>
    </source>
</evidence>
<dbReference type="SMART" id="SM00636">
    <property type="entry name" value="Glyco_18"/>
    <property type="match status" value="1"/>
</dbReference>
<dbReference type="InterPro" id="IPR050314">
    <property type="entry name" value="Glycosyl_Hydrlase_18"/>
</dbReference>
<feature type="domain" description="GH18" evidence="8">
    <location>
        <begin position="41"/>
        <end position="403"/>
    </location>
</feature>
<dbReference type="EC" id="3.2.1.14" evidence="2"/>
<evidence type="ECO:0000256" key="6">
    <source>
        <dbReference type="RuleBase" id="RU004453"/>
    </source>
</evidence>
<dbReference type="PANTHER" id="PTHR11177:SF317">
    <property type="entry name" value="CHITINASE 12-RELATED"/>
    <property type="match status" value="1"/>
</dbReference>
<evidence type="ECO:0000256" key="1">
    <source>
        <dbReference type="ARBA" id="ARBA00000822"/>
    </source>
</evidence>
<dbReference type="Pfam" id="PF00704">
    <property type="entry name" value="Glyco_hydro_18"/>
    <property type="match status" value="1"/>
</dbReference>
<evidence type="ECO:0000256" key="4">
    <source>
        <dbReference type="ARBA" id="ARBA00023295"/>
    </source>
</evidence>
<evidence type="ECO:0000256" key="5">
    <source>
        <dbReference type="RuleBase" id="RU000489"/>
    </source>
</evidence>
<organism evidence="9 10">
    <name type="scientific">Botrimarina mediterranea</name>
    <dbReference type="NCBI Taxonomy" id="2528022"/>
    <lineage>
        <taxon>Bacteria</taxon>
        <taxon>Pseudomonadati</taxon>
        <taxon>Planctomycetota</taxon>
        <taxon>Planctomycetia</taxon>
        <taxon>Pirellulales</taxon>
        <taxon>Lacipirellulaceae</taxon>
        <taxon>Botrimarina</taxon>
    </lineage>
</organism>
<dbReference type="GO" id="GO:0008843">
    <property type="term" value="F:endochitinase activity"/>
    <property type="evidence" value="ECO:0007669"/>
    <property type="project" value="UniProtKB-EC"/>
</dbReference>
<accession>A0A518K377</accession>